<accession>A0A915HKZ3</accession>
<keyword evidence="1" id="KW-1185">Reference proteome</keyword>
<protein>
    <submittedName>
        <fullName evidence="2">Uncharacterized protein</fullName>
    </submittedName>
</protein>
<dbReference type="WBParaSite" id="nRc.2.0.1.t02339-RA">
    <property type="protein sequence ID" value="nRc.2.0.1.t02339-RA"/>
    <property type="gene ID" value="nRc.2.0.1.g02339"/>
</dbReference>
<organism evidence="1 2">
    <name type="scientific">Romanomermis culicivorax</name>
    <name type="common">Nematode worm</name>
    <dbReference type="NCBI Taxonomy" id="13658"/>
    <lineage>
        <taxon>Eukaryota</taxon>
        <taxon>Metazoa</taxon>
        <taxon>Ecdysozoa</taxon>
        <taxon>Nematoda</taxon>
        <taxon>Enoplea</taxon>
        <taxon>Dorylaimia</taxon>
        <taxon>Mermithida</taxon>
        <taxon>Mermithoidea</taxon>
        <taxon>Mermithidae</taxon>
        <taxon>Romanomermis</taxon>
    </lineage>
</organism>
<sequence length="275" mass="29664">MSAATADLTATAMQITDFLKLTPDDISTLPPVPMDKSTPVQPTTMDAETNTTMDQTLTDIPQESTIDQSMPMDIMPAKPPMMLPRTAPTVNSPIYLATLAILPRPSIIATVATARYSAPVCFSQHIISDQQWQALAAALTAYHFLSLPPGMLFPEHHWTDYPDMLKEEIQRILLPQLTPAVPVPQVAQPALCDAEIQKGLGALKNPPKSVFKVPLPPPLLMDVEPATSSSTLLPPMATSLLPMTLTLARATTVTHTTSLPLMAPMSVQTTTPDQP</sequence>
<proteinExistence type="predicted"/>
<reference evidence="2" key="1">
    <citation type="submission" date="2022-11" db="UniProtKB">
        <authorList>
            <consortium name="WormBaseParasite"/>
        </authorList>
    </citation>
    <scope>IDENTIFICATION</scope>
</reference>
<evidence type="ECO:0000313" key="1">
    <source>
        <dbReference type="Proteomes" id="UP000887565"/>
    </source>
</evidence>
<dbReference type="Proteomes" id="UP000887565">
    <property type="component" value="Unplaced"/>
</dbReference>
<evidence type="ECO:0000313" key="2">
    <source>
        <dbReference type="WBParaSite" id="nRc.2.0.1.t02339-RA"/>
    </source>
</evidence>
<dbReference type="AlphaFoldDB" id="A0A915HKZ3"/>
<name>A0A915HKZ3_ROMCU</name>